<gene>
    <name evidence="2" type="ORF">KC19_1G012800</name>
    <name evidence="3" type="ORF">KC19_1G013100</name>
</gene>
<dbReference type="AlphaFoldDB" id="A0A8T0J031"/>
<organism evidence="3 4">
    <name type="scientific">Ceratodon purpureus</name>
    <name type="common">Fire moss</name>
    <name type="synonym">Dicranum purpureum</name>
    <dbReference type="NCBI Taxonomy" id="3225"/>
    <lineage>
        <taxon>Eukaryota</taxon>
        <taxon>Viridiplantae</taxon>
        <taxon>Streptophyta</taxon>
        <taxon>Embryophyta</taxon>
        <taxon>Bryophyta</taxon>
        <taxon>Bryophytina</taxon>
        <taxon>Bryopsida</taxon>
        <taxon>Dicranidae</taxon>
        <taxon>Pseudoditrichales</taxon>
        <taxon>Ditrichaceae</taxon>
        <taxon>Ceratodon</taxon>
    </lineage>
</organism>
<dbReference type="EMBL" id="CM026421">
    <property type="protein sequence ID" value="KAG0589324.1"/>
    <property type="molecule type" value="Genomic_DNA"/>
</dbReference>
<sequence length="102" mass="11495">MHPCYEVESVRTSQGSILTISPPHNAHMAKARDDHDMTDPDSSRSSTPHCNRFKQDSHDSFSIPKTQHQAGFSHELDNTHFDFQCALPITTPKTCTPNDFQV</sequence>
<name>A0A8T0J031_CERPU</name>
<feature type="region of interest" description="Disordered" evidence="1">
    <location>
        <begin position="1"/>
        <end position="68"/>
    </location>
</feature>
<accession>A0A8T0J031</accession>
<dbReference type="EMBL" id="CM026421">
    <property type="protein sequence ID" value="KAG0589319.1"/>
    <property type="molecule type" value="Genomic_DNA"/>
</dbReference>
<proteinExistence type="predicted"/>
<keyword evidence="4" id="KW-1185">Reference proteome</keyword>
<evidence type="ECO:0000313" key="4">
    <source>
        <dbReference type="Proteomes" id="UP000822688"/>
    </source>
</evidence>
<feature type="compositionally biased region" description="Basic and acidic residues" evidence="1">
    <location>
        <begin position="30"/>
        <end position="42"/>
    </location>
</feature>
<reference evidence="3" key="1">
    <citation type="submission" date="2020-06" db="EMBL/GenBank/DDBJ databases">
        <title>WGS assembly of Ceratodon purpureus strain R40.</title>
        <authorList>
            <person name="Carey S.B."/>
            <person name="Jenkins J."/>
            <person name="Shu S."/>
            <person name="Lovell J.T."/>
            <person name="Sreedasyam A."/>
            <person name="Maumus F."/>
            <person name="Tiley G.P."/>
            <person name="Fernandez-Pozo N."/>
            <person name="Barry K."/>
            <person name="Chen C."/>
            <person name="Wang M."/>
            <person name="Lipzen A."/>
            <person name="Daum C."/>
            <person name="Saski C.A."/>
            <person name="Payton A.C."/>
            <person name="Mcbreen J.C."/>
            <person name="Conrad R.E."/>
            <person name="Kollar L.M."/>
            <person name="Olsson S."/>
            <person name="Huttunen S."/>
            <person name="Landis J.B."/>
            <person name="Wickett N.J."/>
            <person name="Johnson M.G."/>
            <person name="Rensing S.A."/>
            <person name="Grimwood J."/>
            <person name="Schmutz J."/>
            <person name="Mcdaniel S.F."/>
        </authorList>
    </citation>
    <scope>NUCLEOTIDE SEQUENCE</scope>
    <source>
        <strain evidence="3">R40</strain>
    </source>
</reference>
<evidence type="ECO:0000256" key="1">
    <source>
        <dbReference type="SAM" id="MobiDB-lite"/>
    </source>
</evidence>
<feature type="compositionally biased region" description="Polar residues" evidence="1">
    <location>
        <begin position="10"/>
        <end position="19"/>
    </location>
</feature>
<evidence type="ECO:0000313" key="2">
    <source>
        <dbReference type="EMBL" id="KAG0589319.1"/>
    </source>
</evidence>
<dbReference type="Proteomes" id="UP000822688">
    <property type="component" value="Chromosome 1"/>
</dbReference>
<comment type="caution">
    <text evidence="3">The sequence shown here is derived from an EMBL/GenBank/DDBJ whole genome shotgun (WGS) entry which is preliminary data.</text>
</comment>
<evidence type="ECO:0000313" key="3">
    <source>
        <dbReference type="EMBL" id="KAG0589324.1"/>
    </source>
</evidence>
<protein>
    <submittedName>
        <fullName evidence="3">Uncharacterized protein</fullName>
    </submittedName>
</protein>